<organism evidence="1 2">
    <name type="scientific">Microctonus hyperodae</name>
    <name type="common">Parasitoid wasp</name>
    <dbReference type="NCBI Taxonomy" id="165561"/>
    <lineage>
        <taxon>Eukaryota</taxon>
        <taxon>Metazoa</taxon>
        <taxon>Ecdysozoa</taxon>
        <taxon>Arthropoda</taxon>
        <taxon>Hexapoda</taxon>
        <taxon>Insecta</taxon>
        <taxon>Pterygota</taxon>
        <taxon>Neoptera</taxon>
        <taxon>Endopterygota</taxon>
        <taxon>Hymenoptera</taxon>
        <taxon>Apocrita</taxon>
        <taxon>Ichneumonoidea</taxon>
        <taxon>Braconidae</taxon>
        <taxon>Euphorinae</taxon>
        <taxon>Microctonus</taxon>
    </lineage>
</organism>
<dbReference type="EMBL" id="JAQQBR010001351">
    <property type="protein sequence ID" value="KAK0169345.1"/>
    <property type="molecule type" value="Genomic_DNA"/>
</dbReference>
<reference evidence="1" key="1">
    <citation type="journal article" date="2023" name="bioRxiv">
        <title>Scaffold-level genome assemblies of two parasitoid biocontrol wasps reveal the parthenogenesis mechanism and an associated novel virus.</title>
        <authorList>
            <person name="Inwood S."/>
            <person name="Skelly J."/>
            <person name="Guhlin J."/>
            <person name="Harrop T."/>
            <person name="Goldson S."/>
            <person name="Dearden P."/>
        </authorList>
    </citation>
    <scope>NUCLEOTIDE SEQUENCE</scope>
    <source>
        <strain evidence="1">Lincoln</strain>
        <tissue evidence="1">Whole body</tissue>
    </source>
</reference>
<protein>
    <submittedName>
        <fullName evidence="1">Uncharacterized protein</fullName>
    </submittedName>
</protein>
<feature type="non-terminal residue" evidence="1">
    <location>
        <position position="103"/>
    </location>
</feature>
<sequence length="103" mass="12544">YFPPQAFTIADKLGIIQNDLNIPSIYHLRRNKADMRLPSNHLSIENNRTDYSKDIPKRDFMDMHRIKGNYWWLKQDAVFLYELNKRARYKKSDKRETGKYKHR</sequence>
<reference evidence="1" key="2">
    <citation type="submission" date="2023-03" db="EMBL/GenBank/DDBJ databases">
        <authorList>
            <person name="Inwood S.N."/>
            <person name="Skelly J.G."/>
            <person name="Guhlin J."/>
            <person name="Harrop T.W.R."/>
            <person name="Goldson S.G."/>
            <person name="Dearden P.K."/>
        </authorList>
    </citation>
    <scope>NUCLEOTIDE SEQUENCE</scope>
    <source>
        <strain evidence="1">Lincoln</strain>
        <tissue evidence="1">Whole body</tissue>
    </source>
</reference>
<dbReference type="AlphaFoldDB" id="A0AA39KPR3"/>
<dbReference type="Proteomes" id="UP001168972">
    <property type="component" value="Unassembled WGS sequence"/>
</dbReference>
<evidence type="ECO:0000313" key="1">
    <source>
        <dbReference type="EMBL" id="KAK0169345.1"/>
    </source>
</evidence>
<accession>A0AA39KPR3</accession>
<proteinExistence type="predicted"/>
<feature type="non-terminal residue" evidence="1">
    <location>
        <position position="1"/>
    </location>
</feature>
<name>A0AA39KPR3_MICHY</name>
<comment type="caution">
    <text evidence="1">The sequence shown here is derived from an EMBL/GenBank/DDBJ whole genome shotgun (WGS) entry which is preliminary data.</text>
</comment>
<keyword evidence="2" id="KW-1185">Reference proteome</keyword>
<evidence type="ECO:0000313" key="2">
    <source>
        <dbReference type="Proteomes" id="UP001168972"/>
    </source>
</evidence>
<gene>
    <name evidence="1" type="ORF">PV327_011633</name>
</gene>